<dbReference type="AlphaFoldDB" id="M6JDD3"/>
<dbReference type="EMBL" id="AHMU02000081">
    <property type="protein sequence ID" value="EMN19651.1"/>
    <property type="molecule type" value="Genomic_DNA"/>
</dbReference>
<gene>
    <name evidence="1" type="ORF">LEP1GSC063_0018</name>
</gene>
<organism evidence="1 2">
    <name type="scientific">Leptospira santarosai serovar Arenal str. MAVJ 401</name>
    <dbReference type="NCBI Taxonomy" id="1049976"/>
    <lineage>
        <taxon>Bacteria</taxon>
        <taxon>Pseudomonadati</taxon>
        <taxon>Spirochaetota</taxon>
        <taxon>Spirochaetia</taxon>
        <taxon>Leptospirales</taxon>
        <taxon>Leptospiraceae</taxon>
        <taxon>Leptospira</taxon>
    </lineage>
</organism>
<name>M6JDD3_9LEPT</name>
<comment type="caution">
    <text evidence="1">The sequence shown here is derived from an EMBL/GenBank/DDBJ whole genome shotgun (WGS) entry which is preliminary data.</text>
</comment>
<sequence length="71" mass="8215">MSKPKNQVEEQLNELIKGKTPEEFLGNEGLLKQLTKALIERARRRITLDMKRIPLREITPATQEMVRVAKS</sequence>
<protein>
    <submittedName>
        <fullName evidence="1">Uncharacterized protein</fullName>
    </submittedName>
</protein>
<reference evidence="1 2" key="1">
    <citation type="submission" date="2013-01" db="EMBL/GenBank/DDBJ databases">
        <authorList>
            <person name="Harkins D.M."/>
            <person name="Durkin A.S."/>
            <person name="Brinkac L.M."/>
            <person name="Haft D.H."/>
            <person name="Selengut J.D."/>
            <person name="Sanka R."/>
            <person name="DePew J."/>
            <person name="Purushe J."/>
            <person name="Hartskeerl R.A."/>
            <person name="Ahmed A."/>
            <person name="van der Linden H."/>
            <person name="Goris M.G.A."/>
            <person name="Vinetz J.M."/>
            <person name="Sutton G.G."/>
            <person name="Nierman W.C."/>
            <person name="Fouts D.E."/>
        </authorList>
    </citation>
    <scope>NUCLEOTIDE SEQUENCE [LARGE SCALE GENOMIC DNA]</scope>
    <source>
        <strain evidence="1 2">MAVJ 401</strain>
    </source>
</reference>
<proteinExistence type="predicted"/>
<evidence type="ECO:0000313" key="1">
    <source>
        <dbReference type="EMBL" id="EMN19651.1"/>
    </source>
</evidence>
<dbReference type="Proteomes" id="UP000012106">
    <property type="component" value="Unassembled WGS sequence"/>
</dbReference>
<evidence type="ECO:0000313" key="2">
    <source>
        <dbReference type="Proteomes" id="UP000012106"/>
    </source>
</evidence>
<accession>M6JDD3</accession>